<keyword evidence="2" id="KW-1185">Reference proteome</keyword>
<reference evidence="1 2" key="1">
    <citation type="journal article" date="2023" name="Microbiol. Resour. Announc.">
        <title>Complete Genome Sequence of Imperialibacter roseus strain P4T.</title>
        <authorList>
            <person name="Tizabi D.R."/>
            <person name="Bachvaroff T."/>
            <person name="Hill R.T."/>
        </authorList>
    </citation>
    <scope>NUCLEOTIDE SEQUENCE [LARGE SCALE GENOMIC DNA]</scope>
    <source>
        <strain evidence="1 2">P4T</strain>
    </source>
</reference>
<accession>A0ABZ0IKB6</accession>
<name>A0ABZ0IKB6_9BACT</name>
<dbReference type="Pfam" id="PF13289">
    <property type="entry name" value="SIR2_2"/>
    <property type="match status" value="1"/>
</dbReference>
<dbReference type="RefSeq" id="WP_317487036.1">
    <property type="nucleotide sequence ID" value="NZ_CP136051.1"/>
</dbReference>
<organism evidence="1 2">
    <name type="scientific">Imperialibacter roseus</name>
    <dbReference type="NCBI Taxonomy" id="1324217"/>
    <lineage>
        <taxon>Bacteria</taxon>
        <taxon>Pseudomonadati</taxon>
        <taxon>Bacteroidota</taxon>
        <taxon>Cytophagia</taxon>
        <taxon>Cytophagales</taxon>
        <taxon>Flammeovirgaceae</taxon>
        <taxon>Imperialibacter</taxon>
    </lineage>
</organism>
<evidence type="ECO:0000313" key="1">
    <source>
        <dbReference type="EMBL" id="WOK04221.1"/>
    </source>
</evidence>
<proteinExistence type="predicted"/>
<evidence type="ECO:0000313" key="2">
    <source>
        <dbReference type="Proteomes" id="UP001302349"/>
    </source>
</evidence>
<gene>
    <name evidence="1" type="ORF">RT717_14165</name>
</gene>
<protein>
    <submittedName>
        <fullName evidence="1">SIR2 family protein</fullName>
    </submittedName>
</protein>
<dbReference type="EMBL" id="CP136051">
    <property type="protein sequence ID" value="WOK04221.1"/>
    <property type="molecule type" value="Genomic_DNA"/>
</dbReference>
<sequence>MNAIASIRNKYRDAAFLIGNGPNLRSGIMPSWKDLLEAASPKPIPFDLTGLTNTEVYDLIELYANDSVKVKNRVKAELQLTNSDDLSVHRKIMEFARSTNTPVLTTNFDTAFEKSVGARPFHTDSNGFTRFYPWKTYYGFEKLENPAQSFGIWKIHGDVNYRDSIRLGLGDYMGSVQRARSLITKGRRRLYKETLLPKSWQGEQTWLHIWFHSPLIIFGFGYEPDEVFLRWLLIERKRYSIKLKCTMDVWYVTKGSPSPPVKNLMENLDVTIHLVEDYSDIYDGL</sequence>
<dbReference type="Proteomes" id="UP001302349">
    <property type="component" value="Chromosome"/>
</dbReference>